<reference evidence="2 3" key="1">
    <citation type="journal article" date="2015" name="Nature">
        <title>rRNA introns, odd ribosomes, and small enigmatic genomes across a large radiation of phyla.</title>
        <authorList>
            <person name="Brown C.T."/>
            <person name="Hug L.A."/>
            <person name="Thomas B.C."/>
            <person name="Sharon I."/>
            <person name="Castelle C.J."/>
            <person name="Singh A."/>
            <person name="Wilkins M.J."/>
            <person name="Williams K.H."/>
            <person name="Banfield J.F."/>
        </authorList>
    </citation>
    <scope>NUCLEOTIDE SEQUENCE [LARGE SCALE GENOMIC DNA]</scope>
</reference>
<dbReference type="Proteomes" id="UP000034354">
    <property type="component" value="Unassembled WGS sequence"/>
</dbReference>
<accession>A0A0G1MFE4</accession>
<evidence type="ECO:0000313" key="3">
    <source>
        <dbReference type="Proteomes" id="UP000034354"/>
    </source>
</evidence>
<dbReference type="EMBL" id="LCKW01000041">
    <property type="protein sequence ID" value="KKU06812.1"/>
    <property type="molecule type" value="Genomic_DNA"/>
</dbReference>
<sequence>MKTHARHLSRGALVPTEPFSHHGEPLVYGGAFSYTPTISPVEQLRLADDSAGRAIAEAVALAVSTPPRSAYHADDPLGFPWSTVELLPVEE</sequence>
<evidence type="ECO:0000313" key="2">
    <source>
        <dbReference type="EMBL" id="KKU06812.1"/>
    </source>
</evidence>
<evidence type="ECO:0000256" key="1">
    <source>
        <dbReference type="SAM" id="MobiDB-lite"/>
    </source>
</evidence>
<gene>
    <name evidence="2" type="ORF">UX09_C0041G0015</name>
</gene>
<proteinExistence type="predicted"/>
<organism evidence="2 3">
    <name type="scientific">Candidatus Uhrbacteria bacterium GW2011_GWE2_45_35</name>
    <dbReference type="NCBI Taxonomy" id="1618993"/>
    <lineage>
        <taxon>Bacteria</taxon>
        <taxon>Candidatus Uhriibacteriota</taxon>
    </lineage>
</organism>
<name>A0A0G1MFE4_9BACT</name>
<dbReference type="STRING" id="1618993.UX09_C0041G0015"/>
<feature type="region of interest" description="Disordered" evidence="1">
    <location>
        <begin position="1"/>
        <end position="21"/>
    </location>
</feature>
<protein>
    <submittedName>
        <fullName evidence="2">Uncharacterized protein</fullName>
    </submittedName>
</protein>
<comment type="caution">
    <text evidence="2">The sequence shown here is derived from an EMBL/GenBank/DDBJ whole genome shotgun (WGS) entry which is preliminary data.</text>
</comment>
<dbReference type="AlphaFoldDB" id="A0A0G1MFE4"/>